<organism evidence="1">
    <name type="scientific">hydrothermal vent metagenome</name>
    <dbReference type="NCBI Taxonomy" id="652676"/>
    <lineage>
        <taxon>unclassified sequences</taxon>
        <taxon>metagenomes</taxon>
        <taxon>ecological metagenomes</taxon>
    </lineage>
</organism>
<accession>A0A3B0YRS1</accession>
<name>A0A3B0YRS1_9ZZZZ</name>
<protein>
    <submittedName>
        <fullName evidence="1">Uncharacterized protein</fullName>
    </submittedName>
</protein>
<dbReference type="AlphaFoldDB" id="A0A3B0YRS1"/>
<feature type="non-terminal residue" evidence="1">
    <location>
        <position position="82"/>
    </location>
</feature>
<dbReference type="EMBL" id="UOFL01000011">
    <property type="protein sequence ID" value="VAW71166.1"/>
    <property type="molecule type" value="Genomic_DNA"/>
</dbReference>
<sequence length="82" mass="10002">MYNISIKFEEDEKDDNESNDRYGISFYNEEIFDFNFPFRVVINAIFDVLQEEFKNISLQIDDYLEYEDFVFFELIIDNELIA</sequence>
<reference evidence="1" key="1">
    <citation type="submission" date="2018-06" db="EMBL/GenBank/DDBJ databases">
        <authorList>
            <person name="Zhirakovskaya E."/>
        </authorList>
    </citation>
    <scope>NUCLEOTIDE SEQUENCE</scope>
</reference>
<evidence type="ECO:0000313" key="1">
    <source>
        <dbReference type="EMBL" id="VAW71166.1"/>
    </source>
</evidence>
<proteinExistence type="predicted"/>
<gene>
    <name evidence="1" type="ORF">MNBD_GAMMA12-1656</name>
</gene>